<dbReference type="PRINTS" id="PR00033">
    <property type="entry name" value="HTHASNC"/>
</dbReference>
<dbReference type="Proteomes" id="UP000195569">
    <property type="component" value="Unassembled WGS sequence"/>
</dbReference>
<dbReference type="GO" id="GO:0005829">
    <property type="term" value="C:cytosol"/>
    <property type="evidence" value="ECO:0007669"/>
    <property type="project" value="TreeGrafter"/>
</dbReference>
<dbReference type="InterPro" id="IPR000485">
    <property type="entry name" value="AsnC-type_HTH_dom"/>
</dbReference>
<keyword evidence="2" id="KW-0238">DNA-binding</keyword>
<dbReference type="InterPro" id="IPR036388">
    <property type="entry name" value="WH-like_DNA-bd_sf"/>
</dbReference>
<evidence type="ECO:0000313" key="5">
    <source>
        <dbReference type="EMBL" id="SIT50873.1"/>
    </source>
</evidence>
<dbReference type="CDD" id="cd00090">
    <property type="entry name" value="HTH_ARSR"/>
    <property type="match status" value="1"/>
</dbReference>
<reference evidence="5" key="1">
    <citation type="submission" date="2016-12" db="EMBL/GenBank/DDBJ databases">
        <authorList>
            <person name="Moulin L."/>
        </authorList>
    </citation>
    <scope>NUCLEOTIDE SEQUENCE [LARGE SCALE GENOMIC DNA]</scope>
    <source>
        <strain evidence="5">STM 7183</strain>
    </source>
</reference>
<keyword evidence="1" id="KW-0805">Transcription regulation</keyword>
<dbReference type="PROSITE" id="PS50956">
    <property type="entry name" value="HTH_ASNC_2"/>
    <property type="match status" value="1"/>
</dbReference>
<dbReference type="InterPro" id="IPR011008">
    <property type="entry name" value="Dimeric_a/b-barrel"/>
</dbReference>
<protein>
    <submittedName>
        <fullName evidence="5">Transcriptional regulator, AsnC family</fullName>
    </submittedName>
</protein>
<keyword evidence="6" id="KW-1185">Reference proteome</keyword>
<dbReference type="InterPro" id="IPR019888">
    <property type="entry name" value="Tscrpt_reg_AsnC-like"/>
</dbReference>
<dbReference type="PANTHER" id="PTHR30154">
    <property type="entry name" value="LEUCINE-RESPONSIVE REGULATORY PROTEIN"/>
    <property type="match status" value="1"/>
</dbReference>
<evidence type="ECO:0000256" key="2">
    <source>
        <dbReference type="ARBA" id="ARBA00023125"/>
    </source>
</evidence>
<dbReference type="SUPFAM" id="SSF54909">
    <property type="entry name" value="Dimeric alpha+beta barrel"/>
    <property type="match status" value="1"/>
</dbReference>
<dbReference type="GO" id="GO:0006355">
    <property type="term" value="P:regulation of DNA-templated transcription"/>
    <property type="evidence" value="ECO:0007669"/>
    <property type="project" value="UniProtKB-ARBA"/>
</dbReference>
<comment type="caution">
    <text evidence="5">The sequence shown here is derived from an EMBL/GenBank/DDBJ whole genome shotgun (WGS) entry which is preliminary data.</text>
</comment>
<dbReference type="InterPro" id="IPR011991">
    <property type="entry name" value="ArsR-like_HTH"/>
</dbReference>
<accession>A0A1N7STR8</accession>
<proteinExistence type="predicted"/>
<dbReference type="Pfam" id="PF01037">
    <property type="entry name" value="AsnC_trans_reg"/>
    <property type="match status" value="1"/>
</dbReference>
<dbReference type="Pfam" id="PF13412">
    <property type="entry name" value="HTH_24"/>
    <property type="match status" value="1"/>
</dbReference>
<name>A0A1N7STR8_9BURK</name>
<dbReference type="GO" id="GO:0043565">
    <property type="term" value="F:sequence-specific DNA binding"/>
    <property type="evidence" value="ECO:0007669"/>
    <property type="project" value="InterPro"/>
</dbReference>
<dbReference type="SUPFAM" id="SSF46785">
    <property type="entry name" value="Winged helix' DNA-binding domain"/>
    <property type="match status" value="1"/>
</dbReference>
<dbReference type="Gene3D" id="3.30.70.920">
    <property type="match status" value="1"/>
</dbReference>
<organism evidence="5 6">
    <name type="scientific">Paraburkholderia piptadeniae</name>
    <dbReference type="NCBI Taxonomy" id="1701573"/>
    <lineage>
        <taxon>Bacteria</taxon>
        <taxon>Pseudomonadati</taxon>
        <taxon>Pseudomonadota</taxon>
        <taxon>Betaproteobacteria</taxon>
        <taxon>Burkholderiales</taxon>
        <taxon>Burkholderiaceae</taxon>
        <taxon>Paraburkholderia</taxon>
    </lineage>
</organism>
<feature type="domain" description="HTH asnC-type" evidence="4">
    <location>
        <begin position="14"/>
        <end position="75"/>
    </location>
</feature>
<dbReference type="GO" id="GO:0043200">
    <property type="term" value="P:response to amino acid"/>
    <property type="evidence" value="ECO:0007669"/>
    <property type="project" value="TreeGrafter"/>
</dbReference>
<dbReference type="AlphaFoldDB" id="A0A1N7STR8"/>
<dbReference type="EMBL" id="CYGY02000096">
    <property type="protein sequence ID" value="SIT50873.1"/>
    <property type="molecule type" value="Genomic_DNA"/>
</dbReference>
<evidence type="ECO:0000259" key="4">
    <source>
        <dbReference type="PROSITE" id="PS50956"/>
    </source>
</evidence>
<dbReference type="InterPro" id="IPR036390">
    <property type="entry name" value="WH_DNA-bd_sf"/>
</dbReference>
<gene>
    <name evidence="5" type="ORF">BN2476_960024</name>
</gene>
<sequence length="169" mass="18950">MTKILKGAFIVDPLDRVDAEIVQRLQMDGRLSNTKLAEELHLSDASCWRRLRRLEEQGVIQGYEAIVNRRKVGCGVVAFVQIVCTQHGDEVTAAFERAILACPQVLACHNTTGEADFLLQVVARDLDDYSRFVERVLRKLPGVSSIRSNLSLRELKETHQLPIANLIGL</sequence>
<keyword evidence="3" id="KW-0804">Transcription</keyword>
<dbReference type="InterPro" id="IPR019887">
    <property type="entry name" value="Tscrpt_reg_AsnC/Lrp_C"/>
</dbReference>
<dbReference type="Gene3D" id="1.10.10.10">
    <property type="entry name" value="Winged helix-like DNA-binding domain superfamily/Winged helix DNA-binding domain"/>
    <property type="match status" value="1"/>
</dbReference>
<evidence type="ECO:0000313" key="6">
    <source>
        <dbReference type="Proteomes" id="UP000195569"/>
    </source>
</evidence>
<dbReference type="PANTHER" id="PTHR30154:SF34">
    <property type="entry name" value="TRANSCRIPTIONAL REGULATOR AZLB"/>
    <property type="match status" value="1"/>
</dbReference>
<dbReference type="SMART" id="SM00344">
    <property type="entry name" value="HTH_ASNC"/>
    <property type="match status" value="1"/>
</dbReference>
<evidence type="ECO:0000256" key="3">
    <source>
        <dbReference type="ARBA" id="ARBA00023163"/>
    </source>
</evidence>
<evidence type="ECO:0000256" key="1">
    <source>
        <dbReference type="ARBA" id="ARBA00023015"/>
    </source>
</evidence>